<sequence length="164" mass="17510">MPFDKLVDEESPGDPICRYLDTRPFSRFMVIHAPGGASSNIFQPVNGVNGGSEGSDLNSIDSGSLSSLPSTPVNGMNGSTNGHFFGDTMSECSTPPSSASSSRRGSRQEDTKNRLFGPELESPRRRVVDRMKSNIFTENSAPLNGNGGLVRSASVKKYDFGLSS</sequence>
<proteinExistence type="predicted"/>
<dbReference type="AlphaFoldDB" id="A0A7R9QR35"/>
<organism evidence="2">
    <name type="scientific">Oppiella nova</name>
    <dbReference type="NCBI Taxonomy" id="334625"/>
    <lineage>
        <taxon>Eukaryota</taxon>
        <taxon>Metazoa</taxon>
        <taxon>Ecdysozoa</taxon>
        <taxon>Arthropoda</taxon>
        <taxon>Chelicerata</taxon>
        <taxon>Arachnida</taxon>
        <taxon>Acari</taxon>
        <taxon>Acariformes</taxon>
        <taxon>Sarcoptiformes</taxon>
        <taxon>Oribatida</taxon>
        <taxon>Brachypylina</taxon>
        <taxon>Oppioidea</taxon>
        <taxon>Oppiidae</taxon>
        <taxon>Oppiella</taxon>
    </lineage>
</organism>
<protein>
    <submittedName>
        <fullName evidence="2">Uncharacterized protein</fullName>
    </submittedName>
</protein>
<evidence type="ECO:0000313" key="3">
    <source>
        <dbReference type="Proteomes" id="UP000728032"/>
    </source>
</evidence>
<accession>A0A7R9QR35</accession>
<reference evidence="2" key="1">
    <citation type="submission" date="2020-11" db="EMBL/GenBank/DDBJ databases">
        <authorList>
            <person name="Tran Van P."/>
        </authorList>
    </citation>
    <scope>NUCLEOTIDE SEQUENCE</scope>
</reference>
<gene>
    <name evidence="2" type="ORF">ONB1V03_LOCUS10184</name>
</gene>
<feature type="compositionally biased region" description="Low complexity" evidence="1">
    <location>
        <begin position="90"/>
        <end position="103"/>
    </location>
</feature>
<feature type="compositionally biased region" description="Low complexity" evidence="1">
    <location>
        <begin position="54"/>
        <end position="70"/>
    </location>
</feature>
<keyword evidence="3" id="KW-1185">Reference proteome</keyword>
<dbReference type="Proteomes" id="UP000728032">
    <property type="component" value="Unassembled WGS sequence"/>
</dbReference>
<dbReference type="OrthoDB" id="10071234at2759"/>
<name>A0A7R9QR35_9ACAR</name>
<evidence type="ECO:0000313" key="2">
    <source>
        <dbReference type="EMBL" id="CAD7653531.1"/>
    </source>
</evidence>
<dbReference type="EMBL" id="OC921592">
    <property type="protein sequence ID" value="CAD7653531.1"/>
    <property type="molecule type" value="Genomic_DNA"/>
</dbReference>
<feature type="compositionally biased region" description="Polar residues" evidence="1">
    <location>
        <begin position="71"/>
        <end position="82"/>
    </location>
</feature>
<dbReference type="EMBL" id="CAJPVJ010006767">
    <property type="protein sequence ID" value="CAG2170718.1"/>
    <property type="molecule type" value="Genomic_DNA"/>
</dbReference>
<evidence type="ECO:0000256" key="1">
    <source>
        <dbReference type="SAM" id="MobiDB-lite"/>
    </source>
</evidence>
<feature type="region of interest" description="Disordered" evidence="1">
    <location>
        <begin position="47"/>
        <end position="126"/>
    </location>
</feature>